<gene>
    <name evidence="1" type="ORF">GGR03_004768</name>
</gene>
<dbReference type="SUPFAM" id="SSF56281">
    <property type="entry name" value="Metallo-hydrolase/oxidoreductase"/>
    <property type="match status" value="1"/>
</dbReference>
<dbReference type="Proteomes" id="UP000588647">
    <property type="component" value="Unassembled WGS sequence"/>
</dbReference>
<dbReference type="AlphaFoldDB" id="A0A7W6HI80"/>
<reference evidence="1 2" key="1">
    <citation type="submission" date="2020-08" db="EMBL/GenBank/DDBJ databases">
        <title>Genomic Encyclopedia of Type Strains, Phase IV (KMG-IV): sequencing the most valuable type-strain genomes for metagenomic binning, comparative biology and taxonomic classification.</title>
        <authorList>
            <person name="Goeker M."/>
        </authorList>
    </citation>
    <scope>NUCLEOTIDE SEQUENCE [LARGE SCALE GENOMIC DNA]</scope>
    <source>
        <strain evidence="1 2">DSM 103570</strain>
    </source>
</reference>
<sequence length="385" mass="43387">MALITLDNGQNILIDVNIRGSADGEDEDVHDVAQDLKDRLPRDEDDRPYVDAFLISHPDVDHVSGLRNHFHLGPLDKYPDDENNDRIVIHEMWSSPIVFRRASSQHKLGDDAKAWAKEARRRVALFKEKGLAGTGDGERILILGKDRDGKTDDIIEIVVLQDDLITSANRVEDGQFEARLLAPVYIDPEQEDAEELIELFSKNNSSVILRFSIMADGTDDACHFLSGGDASVEIWDRLWRRHKDDNVDWLSYDVMETPHHCSWRTLSHDRWSQMGEDVKVSPDARNALSQTREGAHIVASCNPIKKEETNPPHERAKREYVSITAPDRFHCTEEYWAENSRPIEFTISHAGPSFSHRVAAKKVAATIGISAIPTVVRGHGVQGRG</sequence>
<evidence type="ECO:0000313" key="2">
    <source>
        <dbReference type="Proteomes" id="UP000588647"/>
    </source>
</evidence>
<name>A0A7W6HI80_9HYPH</name>
<evidence type="ECO:0008006" key="3">
    <source>
        <dbReference type="Google" id="ProtNLM"/>
    </source>
</evidence>
<comment type="caution">
    <text evidence="1">The sequence shown here is derived from an EMBL/GenBank/DDBJ whole genome shotgun (WGS) entry which is preliminary data.</text>
</comment>
<dbReference type="EMBL" id="JACIEM010000007">
    <property type="protein sequence ID" value="MBB4005666.1"/>
    <property type="molecule type" value="Genomic_DNA"/>
</dbReference>
<organism evidence="1 2">
    <name type="scientific">Aurantimonas endophytica</name>
    <dbReference type="NCBI Taxonomy" id="1522175"/>
    <lineage>
        <taxon>Bacteria</taxon>
        <taxon>Pseudomonadati</taxon>
        <taxon>Pseudomonadota</taxon>
        <taxon>Alphaproteobacteria</taxon>
        <taxon>Hyphomicrobiales</taxon>
        <taxon>Aurantimonadaceae</taxon>
        <taxon>Aurantimonas</taxon>
    </lineage>
</organism>
<dbReference type="Gene3D" id="3.60.15.10">
    <property type="entry name" value="Ribonuclease Z/Hydroxyacylglutathione hydrolase-like"/>
    <property type="match status" value="1"/>
</dbReference>
<accession>A0A7W6HI80</accession>
<dbReference type="RefSeq" id="WP_210292274.1">
    <property type="nucleotide sequence ID" value="NZ_JAAAMM010000007.1"/>
</dbReference>
<dbReference type="InterPro" id="IPR036866">
    <property type="entry name" value="RibonucZ/Hydroxyglut_hydro"/>
</dbReference>
<protein>
    <recommendedName>
        <fullName evidence="3">Metallohydrolase</fullName>
    </recommendedName>
</protein>
<evidence type="ECO:0000313" key="1">
    <source>
        <dbReference type="EMBL" id="MBB4005666.1"/>
    </source>
</evidence>
<keyword evidence="2" id="KW-1185">Reference proteome</keyword>
<proteinExistence type="predicted"/>